<dbReference type="STRING" id="1093900.A0A507AVE4"/>
<accession>A0A507AVE4</accession>
<evidence type="ECO:0000313" key="4">
    <source>
        <dbReference type="EMBL" id="TPX13942.1"/>
    </source>
</evidence>
<feature type="region of interest" description="Disordered" evidence="2">
    <location>
        <begin position="1"/>
        <end position="74"/>
    </location>
</feature>
<feature type="compositionally biased region" description="Acidic residues" evidence="2">
    <location>
        <begin position="711"/>
        <end position="721"/>
    </location>
</feature>
<organism evidence="4 5">
    <name type="scientific">Thyridium curvatum</name>
    <dbReference type="NCBI Taxonomy" id="1093900"/>
    <lineage>
        <taxon>Eukaryota</taxon>
        <taxon>Fungi</taxon>
        <taxon>Dikarya</taxon>
        <taxon>Ascomycota</taxon>
        <taxon>Pezizomycotina</taxon>
        <taxon>Sordariomycetes</taxon>
        <taxon>Sordariomycetidae</taxon>
        <taxon>Thyridiales</taxon>
        <taxon>Thyridiaceae</taxon>
        <taxon>Thyridium</taxon>
    </lineage>
</organism>
<feature type="compositionally biased region" description="Basic and acidic residues" evidence="2">
    <location>
        <begin position="757"/>
        <end position="772"/>
    </location>
</feature>
<dbReference type="Proteomes" id="UP000319257">
    <property type="component" value="Unassembled WGS sequence"/>
</dbReference>
<protein>
    <recommendedName>
        <fullName evidence="3">Choline kinase N-terminal domain-containing protein</fullName>
    </recommendedName>
</protein>
<dbReference type="AlphaFoldDB" id="A0A507AVE4"/>
<dbReference type="PANTHER" id="PTHR22603:SF93">
    <property type="entry name" value="RE24176P"/>
    <property type="match status" value="1"/>
</dbReference>
<keyword evidence="5" id="KW-1185">Reference proteome</keyword>
<dbReference type="GeneID" id="41973089"/>
<feature type="region of interest" description="Disordered" evidence="2">
    <location>
        <begin position="134"/>
        <end position="170"/>
    </location>
</feature>
<dbReference type="Gene3D" id="3.30.200.20">
    <property type="entry name" value="Phosphorylase Kinase, domain 1"/>
    <property type="match status" value="1"/>
</dbReference>
<dbReference type="InParanoid" id="A0A507AVE4"/>
<dbReference type="Gene3D" id="3.90.1200.10">
    <property type="match status" value="1"/>
</dbReference>
<dbReference type="InterPro" id="IPR007521">
    <property type="entry name" value="Choline_kin_N"/>
</dbReference>
<proteinExistence type="inferred from homology"/>
<feature type="compositionally biased region" description="Basic and acidic residues" evidence="2">
    <location>
        <begin position="152"/>
        <end position="165"/>
    </location>
</feature>
<reference evidence="4 5" key="1">
    <citation type="submission" date="2019-06" db="EMBL/GenBank/DDBJ databases">
        <title>Draft genome sequence of the filamentous fungus Phialemoniopsis curvata isolated from diesel fuel.</title>
        <authorList>
            <person name="Varaljay V.A."/>
            <person name="Lyon W.J."/>
            <person name="Crouch A.L."/>
            <person name="Drake C.E."/>
            <person name="Hollomon J.M."/>
            <person name="Nadeau L.J."/>
            <person name="Nunn H.S."/>
            <person name="Stevenson B.S."/>
            <person name="Bojanowski C.L."/>
            <person name="Crookes-Goodson W.J."/>
        </authorList>
    </citation>
    <scope>NUCLEOTIDE SEQUENCE [LARGE SCALE GENOMIC DNA]</scope>
    <source>
        <strain evidence="4 5">D216</strain>
    </source>
</reference>
<dbReference type="FunCoup" id="A0A507AVE4">
    <property type="interactions" value="355"/>
</dbReference>
<dbReference type="Pfam" id="PF01633">
    <property type="entry name" value="Choline_kinase"/>
    <property type="match status" value="1"/>
</dbReference>
<dbReference type="OrthoDB" id="10267235at2759"/>
<dbReference type="GO" id="GO:0004305">
    <property type="term" value="F:ethanolamine kinase activity"/>
    <property type="evidence" value="ECO:0007669"/>
    <property type="project" value="TreeGrafter"/>
</dbReference>
<dbReference type="RefSeq" id="XP_030995653.1">
    <property type="nucleotide sequence ID" value="XM_031140186.1"/>
</dbReference>
<evidence type="ECO:0000259" key="3">
    <source>
        <dbReference type="Pfam" id="PF04428"/>
    </source>
</evidence>
<dbReference type="GO" id="GO:0005737">
    <property type="term" value="C:cytoplasm"/>
    <property type="evidence" value="ECO:0007669"/>
    <property type="project" value="TreeGrafter"/>
</dbReference>
<evidence type="ECO:0000256" key="1">
    <source>
        <dbReference type="ARBA" id="ARBA00038211"/>
    </source>
</evidence>
<feature type="region of interest" description="Disordered" evidence="2">
    <location>
        <begin position="89"/>
        <end position="114"/>
    </location>
</feature>
<sequence length="828" mass="92685">MSAPPSPVSMRPLRSALKDESERTTPVGGSNKAVQISEPDLTTPEEPQTRKQYPASKARRLSGRLPVTSANASRSSLISQMSLENLTALASSASPAATPEDGNSHHHHHPHYQHKIDRISEKLLTQVAEWLQHERAKKESRRDKKLSRKKAKEQASKESTAKGADDSSLFRVASHDSHSSEVSLDRLQHIIEDSMAALGLDALPAPKLGRRHKKHRSIQLHRTVSASDTEYQDGEPLVPSCDAVLDNSKTMSYSGGGVASEDPEMSSTRREEKEREAWIIFKNDILRLAHTLRLKGWRRVPLDSGETISVKRLSGALTNAVYVVAPPPEVVASTPEGKRPPAKVLLRVYGPQVEQLINRDSELAVLRRLARKRIGPRLLGTFKNGRFEQFFNAITLTPTDLRIPDTSKQIAKRMRELHDGIELLDEEIAAGPAVLQNWDHWQDVVEKKISFLDDQIRSDEEAAGPDTNGLPADAWRARGPVCGVEWPKFKAMVSQYRHFLNEFYGGERKLCEKLVFAHNDTQHGNILRIQPDDEKSPLMQPAKQHKRLIVIDFEYAGPNLPGLEFANHFTEWTYDYLSPVAPYACHTALYPSVEEQRRFIKAYVEHRPDYVYPGSATPKLTPLATPTPGSAASTPALQTASSTSSIVEFMLDARVPPGGWGAQEKKLEEESERQVKELMHETRLWRIANSAMWVAWGIVQAKIPGLKLDGDGEDEEEDGLDDGVAKNGRCGDGGEAAAEQRQQQQQQQQQPSGGQEEAVKKETYSEKNGDDDTVREEEQAEEEADEFDYISYAQERAWFFWGDCVLMGLVKKEDLPTELQARLKLVNY</sequence>
<feature type="domain" description="Choline kinase N-terminal" evidence="3">
    <location>
        <begin position="229"/>
        <end position="304"/>
    </location>
</feature>
<dbReference type="GO" id="GO:0006646">
    <property type="term" value="P:phosphatidylethanolamine biosynthetic process"/>
    <property type="evidence" value="ECO:0007669"/>
    <property type="project" value="TreeGrafter"/>
</dbReference>
<feature type="compositionally biased region" description="Low complexity" evidence="2">
    <location>
        <begin position="89"/>
        <end position="99"/>
    </location>
</feature>
<evidence type="ECO:0000313" key="5">
    <source>
        <dbReference type="Proteomes" id="UP000319257"/>
    </source>
</evidence>
<feature type="region of interest" description="Disordered" evidence="2">
    <location>
        <begin position="706"/>
        <end position="785"/>
    </location>
</feature>
<dbReference type="SUPFAM" id="SSF56112">
    <property type="entry name" value="Protein kinase-like (PK-like)"/>
    <property type="match status" value="1"/>
</dbReference>
<dbReference type="EMBL" id="SKBQ01000030">
    <property type="protein sequence ID" value="TPX13942.1"/>
    <property type="molecule type" value="Genomic_DNA"/>
</dbReference>
<feature type="compositionally biased region" description="Low complexity" evidence="2">
    <location>
        <begin position="735"/>
        <end position="756"/>
    </location>
</feature>
<dbReference type="GO" id="GO:0004103">
    <property type="term" value="F:choline kinase activity"/>
    <property type="evidence" value="ECO:0007669"/>
    <property type="project" value="TreeGrafter"/>
</dbReference>
<comment type="caution">
    <text evidence="4">The sequence shown here is derived from an EMBL/GenBank/DDBJ whole genome shotgun (WGS) entry which is preliminary data.</text>
</comment>
<evidence type="ECO:0000256" key="2">
    <source>
        <dbReference type="SAM" id="MobiDB-lite"/>
    </source>
</evidence>
<feature type="compositionally biased region" description="Acidic residues" evidence="2">
    <location>
        <begin position="773"/>
        <end position="785"/>
    </location>
</feature>
<name>A0A507AVE4_9PEZI</name>
<dbReference type="PANTHER" id="PTHR22603">
    <property type="entry name" value="CHOLINE/ETHANOALAMINE KINASE"/>
    <property type="match status" value="1"/>
</dbReference>
<dbReference type="Pfam" id="PF04428">
    <property type="entry name" value="Choline_kin_N"/>
    <property type="match status" value="1"/>
</dbReference>
<comment type="similarity">
    <text evidence="1">Belongs to the choline/ethanolamine kinase family.</text>
</comment>
<dbReference type="CDD" id="cd05157">
    <property type="entry name" value="ETNK_euk"/>
    <property type="match status" value="1"/>
</dbReference>
<gene>
    <name evidence="4" type="ORF">E0L32_005642</name>
</gene>
<dbReference type="InterPro" id="IPR011009">
    <property type="entry name" value="Kinase-like_dom_sf"/>
</dbReference>